<feature type="non-terminal residue" evidence="7">
    <location>
        <position position="1"/>
    </location>
</feature>
<dbReference type="PANTHER" id="PTHR24365">
    <property type="entry name" value="TOLL-LIKE RECEPTOR"/>
    <property type="match status" value="1"/>
</dbReference>
<dbReference type="GO" id="GO:0007165">
    <property type="term" value="P:signal transduction"/>
    <property type="evidence" value="ECO:0007669"/>
    <property type="project" value="InterPro"/>
</dbReference>
<evidence type="ECO:0000313" key="8">
    <source>
        <dbReference type="Proteomes" id="UP000625316"/>
    </source>
</evidence>
<evidence type="ECO:0000256" key="4">
    <source>
        <dbReference type="ARBA" id="ARBA00022989"/>
    </source>
</evidence>
<keyword evidence="7" id="KW-0675">Receptor</keyword>
<dbReference type="Gene3D" id="3.40.50.10140">
    <property type="entry name" value="Toll/interleukin-1 receptor homology (TIR) domain"/>
    <property type="match status" value="1"/>
</dbReference>
<keyword evidence="8" id="KW-1185">Reference proteome</keyword>
<organism evidence="7 8">
    <name type="scientific">Romeriopsis navalis LEGE 11480</name>
    <dbReference type="NCBI Taxonomy" id="2777977"/>
    <lineage>
        <taxon>Bacteria</taxon>
        <taxon>Bacillati</taxon>
        <taxon>Cyanobacteriota</taxon>
        <taxon>Cyanophyceae</taxon>
        <taxon>Leptolyngbyales</taxon>
        <taxon>Leptolyngbyaceae</taxon>
        <taxon>Romeriopsis</taxon>
        <taxon>Romeriopsis navalis</taxon>
    </lineage>
</organism>
<dbReference type="SUPFAM" id="SSF52200">
    <property type="entry name" value="Toll/Interleukin receptor TIR domain"/>
    <property type="match status" value="1"/>
</dbReference>
<evidence type="ECO:0000259" key="6">
    <source>
        <dbReference type="PROSITE" id="PS50104"/>
    </source>
</evidence>
<proteinExistence type="predicted"/>
<protein>
    <submittedName>
        <fullName evidence="7">Toll/interleukin-1 receptor domain-containing protein</fullName>
    </submittedName>
</protein>
<evidence type="ECO:0000313" key="7">
    <source>
        <dbReference type="EMBL" id="MBE9032565.1"/>
    </source>
</evidence>
<dbReference type="Pfam" id="PF13676">
    <property type="entry name" value="TIR_2"/>
    <property type="match status" value="1"/>
</dbReference>
<gene>
    <name evidence="7" type="ORF">IQ266_22770</name>
</gene>
<name>A0A928VQC4_9CYAN</name>
<dbReference type="InterPro" id="IPR035897">
    <property type="entry name" value="Toll_tir_struct_dom_sf"/>
</dbReference>
<accession>A0A928VQC4</accession>
<dbReference type="PANTHER" id="PTHR24365:SF541">
    <property type="entry name" value="PROTEIN TOLL-RELATED"/>
    <property type="match status" value="1"/>
</dbReference>
<dbReference type="GO" id="GO:0005886">
    <property type="term" value="C:plasma membrane"/>
    <property type="evidence" value="ECO:0007669"/>
    <property type="project" value="TreeGrafter"/>
</dbReference>
<dbReference type="RefSeq" id="WP_264327382.1">
    <property type="nucleotide sequence ID" value="NZ_JADEXQ010000112.1"/>
</dbReference>
<keyword evidence="2" id="KW-0812">Transmembrane</keyword>
<dbReference type="AlphaFoldDB" id="A0A928VQC4"/>
<reference evidence="7" key="1">
    <citation type="submission" date="2020-10" db="EMBL/GenBank/DDBJ databases">
        <authorList>
            <person name="Castelo-Branco R."/>
            <person name="Eusebio N."/>
            <person name="Adriana R."/>
            <person name="Vieira A."/>
            <person name="Brugerolle De Fraissinette N."/>
            <person name="Rezende De Castro R."/>
            <person name="Schneider M.P."/>
            <person name="Vasconcelos V."/>
            <person name="Leao P.N."/>
        </authorList>
    </citation>
    <scope>NUCLEOTIDE SEQUENCE</scope>
    <source>
        <strain evidence="7">LEGE 11480</strain>
    </source>
</reference>
<dbReference type="EMBL" id="JADEXQ010000112">
    <property type="protein sequence ID" value="MBE9032565.1"/>
    <property type="molecule type" value="Genomic_DNA"/>
</dbReference>
<dbReference type="SMART" id="SM00255">
    <property type="entry name" value="TIR"/>
    <property type="match status" value="1"/>
</dbReference>
<sequence length="191" mass="22141">FDLFKYVQPRVTADKAIQHPILKAEVEEDFPIALYQGGKSPTPTPMPPLDDGFAYDVFISYRQKSEKTWVRKTLVPQLEATGLRVFVDYRDFRLGAPLIKEMERAVVTSRYTLAVLSPAYLESNFTEFENLIAEHLGLEQSQRRLLMVMREDCEPRLGLRSRLWLDMTDDEEVEMNMARLTQELRLSPEAP</sequence>
<keyword evidence="3" id="KW-0732">Signal</keyword>
<evidence type="ECO:0000256" key="5">
    <source>
        <dbReference type="ARBA" id="ARBA00023136"/>
    </source>
</evidence>
<comment type="subcellular location">
    <subcellularLocation>
        <location evidence="1">Membrane</location>
    </subcellularLocation>
</comment>
<evidence type="ECO:0000256" key="3">
    <source>
        <dbReference type="ARBA" id="ARBA00022729"/>
    </source>
</evidence>
<dbReference type="PROSITE" id="PS50104">
    <property type="entry name" value="TIR"/>
    <property type="match status" value="1"/>
</dbReference>
<keyword evidence="5" id="KW-0472">Membrane</keyword>
<feature type="domain" description="TIR" evidence="6">
    <location>
        <begin position="53"/>
        <end position="184"/>
    </location>
</feature>
<dbReference type="InterPro" id="IPR000157">
    <property type="entry name" value="TIR_dom"/>
</dbReference>
<dbReference type="GO" id="GO:0038023">
    <property type="term" value="F:signaling receptor activity"/>
    <property type="evidence" value="ECO:0007669"/>
    <property type="project" value="TreeGrafter"/>
</dbReference>
<evidence type="ECO:0000256" key="1">
    <source>
        <dbReference type="ARBA" id="ARBA00004370"/>
    </source>
</evidence>
<dbReference type="Proteomes" id="UP000625316">
    <property type="component" value="Unassembled WGS sequence"/>
</dbReference>
<keyword evidence="4" id="KW-1133">Transmembrane helix</keyword>
<comment type="caution">
    <text evidence="7">The sequence shown here is derived from an EMBL/GenBank/DDBJ whole genome shotgun (WGS) entry which is preliminary data.</text>
</comment>
<evidence type="ECO:0000256" key="2">
    <source>
        <dbReference type="ARBA" id="ARBA00022692"/>
    </source>
</evidence>